<keyword evidence="2" id="KW-1185">Reference proteome</keyword>
<gene>
    <name evidence="1" type="ORF">BpHYR1_032202</name>
</gene>
<evidence type="ECO:0000313" key="1">
    <source>
        <dbReference type="EMBL" id="RNA06883.1"/>
    </source>
</evidence>
<organism evidence="1 2">
    <name type="scientific">Brachionus plicatilis</name>
    <name type="common">Marine rotifer</name>
    <name type="synonym">Brachionus muelleri</name>
    <dbReference type="NCBI Taxonomy" id="10195"/>
    <lineage>
        <taxon>Eukaryota</taxon>
        <taxon>Metazoa</taxon>
        <taxon>Spiralia</taxon>
        <taxon>Gnathifera</taxon>
        <taxon>Rotifera</taxon>
        <taxon>Eurotatoria</taxon>
        <taxon>Monogononta</taxon>
        <taxon>Pseudotrocha</taxon>
        <taxon>Ploima</taxon>
        <taxon>Brachionidae</taxon>
        <taxon>Brachionus</taxon>
    </lineage>
</organism>
<proteinExistence type="predicted"/>
<dbReference type="AlphaFoldDB" id="A0A3M7Q6B3"/>
<protein>
    <submittedName>
        <fullName evidence="1">Uncharacterized protein</fullName>
    </submittedName>
</protein>
<evidence type="ECO:0000313" key="2">
    <source>
        <dbReference type="Proteomes" id="UP000276133"/>
    </source>
</evidence>
<dbReference type="Proteomes" id="UP000276133">
    <property type="component" value="Unassembled WGS sequence"/>
</dbReference>
<dbReference type="EMBL" id="REGN01007240">
    <property type="protein sequence ID" value="RNA06883.1"/>
    <property type="molecule type" value="Genomic_DNA"/>
</dbReference>
<comment type="caution">
    <text evidence="1">The sequence shown here is derived from an EMBL/GenBank/DDBJ whole genome shotgun (WGS) entry which is preliminary data.</text>
</comment>
<name>A0A3M7Q6B3_BRAPC</name>
<reference evidence="1 2" key="1">
    <citation type="journal article" date="2018" name="Sci. Rep.">
        <title>Genomic signatures of local adaptation to the degree of environmental predictability in rotifers.</title>
        <authorList>
            <person name="Franch-Gras L."/>
            <person name="Hahn C."/>
            <person name="Garcia-Roger E.M."/>
            <person name="Carmona M.J."/>
            <person name="Serra M."/>
            <person name="Gomez A."/>
        </authorList>
    </citation>
    <scope>NUCLEOTIDE SEQUENCE [LARGE SCALE GENOMIC DNA]</scope>
    <source>
        <strain evidence="1">HYR1</strain>
    </source>
</reference>
<accession>A0A3M7Q6B3</accession>
<sequence>MTKLIPSLVTWKAKWRINVDFPDFVKNDRQRLNQSLIKLTLRQMCAECNRFIINNLVSRTRAYNYVKQDVGLVLNVYVSISKRLTSEIRDKTGPDFL</sequence>